<dbReference type="Proteomes" id="UP000269198">
    <property type="component" value="Unassembled WGS sequence"/>
</dbReference>
<dbReference type="Gene3D" id="3.40.47.10">
    <property type="match status" value="1"/>
</dbReference>
<dbReference type="PANTHER" id="PTHR43775">
    <property type="entry name" value="FATTY ACID SYNTHASE"/>
    <property type="match status" value="1"/>
</dbReference>
<dbReference type="GO" id="GO:0004315">
    <property type="term" value="F:3-oxoacyl-[acyl-carrier-protein] synthase activity"/>
    <property type="evidence" value="ECO:0007669"/>
    <property type="project" value="InterPro"/>
</dbReference>
<name>A0A3N0DRA7_9ACTN</name>
<dbReference type="Pfam" id="PF08990">
    <property type="entry name" value="Docking"/>
    <property type="match status" value="1"/>
</dbReference>
<gene>
    <name evidence="6" type="ORF">EFW17_23355</name>
</gene>
<dbReference type="GO" id="GO:0006633">
    <property type="term" value="P:fatty acid biosynthetic process"/>
    <property type="evidence" value="ECO:0007669"/>
    <property type="project" value="InterPro"/>
</dbReference>
<protein>
    <submittedName>
        <fullName evidence="6">Type I polyketide synthase</fullName>
    </submittedName>
</protein>
<evidence type="ECO:0000313" key="7">
    <source>
        <dbReference type="Proteomes" id="UP000269198"/>
    </source>
</evidence>
<dbReference type="Pfam" id="PF02801">
    <property type="entry name" value="Ketoacyl-synt_C"/>
    <property type="match status" value="1"/>
</dbReference>
<dbReference type="CDD" id="cd00833">
    <property type="entry name" value="PKS"/>
    <property type="match status" value="1"/>
</dbReference>
<dbReference type="InterPro" id="IPR014030">
    <property type="entry name" value="Ketoacyl_synth_N"/>
</dbReference>
<comment type="cofactor">
    <cofactor evidence="1">
        <name>pantetheine 4'-phosphate</name>
        <dbReference type="ChEBI" id="CHEBI:47942"/>
    </cofactor>
</comment>
<evidence type="ECO:0000256" key="3">
    <source>
        <dbReference type="ARBA" id="ARBA00023268"/>
    </source>
</evidence>
<dbReference type="InterPro" id="IPR020841">
    <property type="entry name" value="PKS_Beta-ketoAc_synthase_dom"/>
</dbReference>
<dbReference type="EMBL" id="RJMB01000041">
    <property type="protein sequence ID" value="RNL78157.1"/>
    <property type="molecule type" value="Genomic_DNA"/>
</dbReference>
<dbReference type="InterPro" id="IPR016039">
    <property type="entry name" value="Thiolase-like"/>
</dbReference>
<dbReference type="PROSITE" id="PS52004">
    <property type="entry name" value="KS3_2"/>
    <property type="match status" value="1"/>
</dbReference>
<keyword evidence="2" id="KW-0808">Transferase</keyword>
<evidence type="ECO:0000256" key="1">
    <source>
        <dbReference type="ARBA" id="ARBA00001957"/>
    </source>
</evidence>
<reference evidence="6 7" key="1">
    <citation type="submission" date="2018-11" db="EMBL/GenBank/DDBJ databases">
        <title>The genome draft of YIM 96095.</title>
        <authorList>
            <person name="Tang S.-K."/>
            <person name="Chunyu W.-X."/>
            <person name="Feng Y.-Z."/>
        </authorList>
    </citation>
    <scope>NUCLEOTIDE SEQUENCE [LARGE SCALE GENOMIC DNA]</scope>
    <source>
        <strain evidence="6 7">YIM 96095</strain>
    </source>
</reference>
<feature type="domain" description="Ketosynthase family 3 (KS3)" evidence="5">
    <location>
        <begin position="34"/>
        <end position="356"/>
    </location>
</feature>
<dbReference type="PROSITE" id="PS00606">
    <property type="entry name" value="KS3_1"/>
    <property type="match status" value="1"/>
</dbReference>
<dbReference type="Pfam" id="PF00109">
    <property type="entry name" value="ketoacyl-synt"/>
    <property type="match status" value="1"/>
</dbReference>
<dbReference type="AlphaFoldDB" id="A0A3N0DRA7"/>
<dbReference type="InterPro" id="IPR015083">
    <property type="entry name" value="NorB/c/GfsB-D-like_docking"/>
</dbReference>
<evidence type="ECO:0000259" key="5">
    <source>
        <dbReference type="PROSITE" id="PS52004"/>
    </source>
</evidence>
<feature type="region of interest" description="Disordered" evidence="4">
    <location>
        <begin position="336"/>
        <end position="356"/>
    </location>
</feature>
<dbReference type="InterPro" id="IPR050091">
    <property type="entry name" value="PKS_NRPS_Biosynth_Enz"/>
</dbReference>
<sequence length="356" mass="37127">MVEDVDKLRSYLRRAVGDAQALRRRVRELEESVREPIAVVGVGCRFPGGATSPEGLWDVVSGGVDAMGNFPRDRGWDVDGIYDPDPEAHGKTYTRSGGFLPDLAEFDAEFFGISPREALAMDPQQRLMLETSWEALERAGIAPAGLRGSATGVFTGIYGVDYGPRMGGGAAAEMEGFAIAGTYTSVASGRVAYTLGLEGPAVSVDTACSSSLVAVHQAVRSLHSGECSLALAGGVSVLPTPGLFVELARQRGLSADGRCKAFAETADGTGWGEGAGVLVLERLSDARRHGRRIWAVIRGSAINQDGASNGLTAPNELAQQRVIRAALADAGMSPGDVDAVEAHGTGTRLGDPIEAG</sequence>
<dbReference type="PANTHER" id="PTHR43775:SF51">
    <property type="entry name" value="INACTIVE PHENOLPHTHIOCEROL SYNTHESIS POLYKETIDE SYNTHASE TYPE I PKS1-RELATED"/>
    <property type="match status" value="1"/>
</dbReference>
<feature type="non-terminal residue" evidence="6">
    <location>
        <position position="356"/>
    </location>
</feature>
<dbReference type="GO" id="GO:0004312">
    <property type="term" value="F:fatty acid synthase activity"/>
    <property type="evidence" value="ECO:0007669"/>
    <property type="project" value="TreeGrafter"/>
</dbReference>
<dbReference type="GO" id="GO:0030639">
    <property type="term" value="P:polyketide biosynthetic process"/>
    <property type="evidence" value="ECO:0007669"/>
    <property type="project" value="UniProtKB-ARBA"/>
</dbReference>
<evidence type="ECO:0000256" key="2">
    <source>
        <dbReference type="ARBA" id="ARBA00022679"/>
    </source>
</evidence>
<organism evidence="6 7">
    <name type="scientific">Halostreptopolyspora alba</name>
    <dbReference type="NCBI Taxonomy" id="2487137"/>
    <lineage>
        <taxon>Bacteria</taxon>
        <taxon>Bacillati</taxon>
        <taxon>Actinomycetota</taxon>
        <taxon>Actinomycetes</taxon>
        <taxon>Streptosporangiales</taxon>
        <taxon>Nocardiopsidaceae</taxon>
        <taxon>Halostreptopolyspora</taxon>
    </lineage>
</organism>
<comment type="caution">
    <text evidence="6">The sequence shown here is derived from an EMBL/GenBank/DDBJ whole genome shotgun (WGS) entry which is preliminary data.</text>
</comment>
<dbReference type="SUPFAM" id="SSF53901">
    <property type="entry name" value="Thiolase-like"/>
    <property type="match status" value="1"/>
</dbReference>
<dbReference type="InterPro" id="IPR018201">
    <property type="entry name" value="Ketoacyl_synth_AS"/>
</dbReference>
<evidence type="ECO:0000256" key="4">
    <source>
        <dbReference type="SAM" id="MobiDB-lite"/>
    </source>
</evidence>
<evidence type="ECO:0000313" key="6">
    <source>
        <dbReference type="EMBL" id="RNL78157.1"/>
    </source>
</evidence>
<dbReference type="RefSeq" id="WP_393916793.1">
    <property type="nucleotide sequence ID" value="NZ_RJMB01000041.1"/>
</dbReference>
<accession>A0A3N0DRA7</accession>
<keyword evidence="3" id="KW-0511">Multifunctional enzyme</keyword>
<dbReference type="SMART" id="SM00825">
    <property type="entry name" value="PKS_KS"/>
    <property type="match status" value="1"/>
</dbReference>
<proteinExistence type="predicted"/>
<dbReference type="InterPro" id="IPR014031">
    <property type="entry name" value="Ketoacyl_synth_C"/>
</dbReference>
<keyword evidence="7" id="KW-1185">Reference proteome</keyword>